<sequence>MPSKQWYEDIEQIKRRCRQSGSLFEDPEFPAIDSKVFKKRVLPGGQSFQWLRPQELLDAKEQERRLRCVWAEHLVLISTKACWETVGC</sequence>
<comment type="caution">
    <text evidence="1">The sequence shown here is derived from an EMBL/GenBank/DDBJ whole genome shotgun (WGS) entry which is preliminary data.</text>
</comment>
<evidence type="ECO:0000313" key="2">
    <source>
        <dbReference type="Proteomes" id="UP001163046"/>
    </source>
</evidence>
<reference evidence="1" key="1">
    <citation type="submission" date="2023-01" db="EMBL/GenBank/DDBJ databases">
        <title>Genome assembly of the deep-sea coral Lophelia pertusa.</title>
        <authorList>
            <person name="Herrera S."/>
            <person name="Cordes E."/>
        </authorList>
    </citation>
    <scope>NUCLEOTIDE SEQUENCE</scope>
    <source>
        <strain evidence="1">USNM1676648</strain>
        <tissue evidence="1">Polyp</tissue>
    </source>
</reference>
<dbReference type="SUPFAM" id="SSF54001">
    <property type="entry name" value="Cysteine proteinases"/>
    <property type="match status" value="1"/>
</dbReference>
<accession>A0A9W9Z4U4</accession>
<dbReference type="Proteomes" id="UP001163046">
    <property type="component" value="Unassembled WGS sequence"/>
</dbReference>
<evidence type="ECO:0000313" key="1">
    <source>
        <dbReference type="EMBL" id="KAJ7374389.1"/>
    </source>
</evidence>
<keyword evidence="2" id="KW-1185">Reference proteome</keyword>
<organism evidence="1 2">
    <name type="scientific">Desmophyllum pertusum</name>
    <dbReference type="NCBI Taxonomy" id="174260"/>
    <lineage>
        <taxon>Eukaryota</taxon>
        <taxon>Metazoa</taxon>
        <taxon>Cnidaria</taxon>
        <taxon>Anthozoa</taxon>
        <taxon>Hexacorallia</taxon>
        <taxon>Scleractinia</taxon>
        <taxon>Caryophylliina</taxon>
        <taxon>Caryophylliidae</taxon>
        <taxon>Desmophyllum</taxon>
    </lineage>
</organism>
<evidence type="ECO:0008006" key="3">
    <source>
        <dbReference type="Google" id="ProtNLM"/>
    </source>
</evidence>
<name>A0A9W9Z4U4_9CNID</name>
<dbReference type="EMBL" id="MU826828">
    <property type="protein sequence ID" value="KAJ7374389.1"/>
    <property type="molecule type" value="Genomic_DNA"/>
</dbReference>
<protein>
    <recommendedName>
        <fullName evidence="3">Calpain catalytic domain-containing protein</fullName>
    </recommendedName>
</protein>
<dbReference type="OrthoDB" id="424753at2759"/>
<dbReference type="InterPro" id="IPR038765">
    <property type="entry name" value="Papain-like_cys_pep_sf"/>
</dbReference>
<proteinExistence type="predicted"/>
<gene>
    <name evidence="1" type="ORF">OS493_007491</name>
</gene>
<dbReference type="AlphaFoldDB" id="A0A9W9Z4U4"/>